<feature type="chain" id="PRO_5042489567" description="DUF4397 domain-containing protein" evidence="1">
    <location>
        <begin position="23"/>
        <end position="259"/>
    </location>
</feature>
<evidence type="ECO:0000313" key="3">
    <source>
        <dbReference type="Proteomes" id="UP001220610"/>
    </source>
</evidence>
<reference evidence="2" key="1">
    <citation type="submission" date="2023-03" db="EMBL/GenBank/DDBJ databases">
        <title>Andean soil-derived lignocellulolytic bacterial consortium as a source of novel taxa and putative plastic-active enzymes.</title>
        <authorList>
            <person name="Diaz-Garcia L."/>
            <person name="Chuvochina M."/>
            <person name="Feuerriegel G."/>
            <person name="Bunk B."/>
            <person name="Sproer C."/>
            <person name="Streit W.R."/>
            <person name="Rodriguez L.M."/>
            <person name="Overmann J."/>
            <person name="Jimenez D.J."/>
        </authorList>
    </citation>
    <scope>NUCLEOTIDE SEQUENCE</scope>
    <source>
        <strain evidence="2">MAG 7</strain>
    </source>
</reference>
<organism evidence="2 3">
    <name type="scientific">Candidatus Pseudobacter hemicellulosilyticus</name>
    <dbReference type="NCBI Taxonomy" id="3121375"/>
    <lineage>
        <taxon>Bacteria</taxon>
        <taxon>Pseudomonadati</taxon>
        <taxon>Bacteroidota</taxon>
        <taxon>Chitinophagia</taxon>
        <taxon>Chitinophagales</taxon>
        <taxon>Chitinophagaceae</taxon>
        <taxon>Pseudobacter</taxon>
    </lineage>
</organism>
<protein>
    <recommendedName>
        <fullName evidence="4">DUF4397 domain-containing protein</fullName>
    </recommendedName>
</protein>
<evidence type="ECO:0000313" key="2">
    <source>
        <dbReference type="EMBL" id="WEK33846.1"/>
    </source>
</evidence>
<dbReference type="PROSITE" id="PS51257">
    <property type="entry name" value="PROKAR_LIPOPROTEIN"/>
    <property type="match status" value="1"/>
</dbReference>
<evidence type="ECO:0008006" key="4">
    <source>
        <dbReference type="Google" id="ProtNLM"/>
    </source>
</evidence>
<gene>
    <name evidence="2" type="ORF">P0Y53_15260</name>
</gene>
<keyword evidence="1" id="KW-0732">Signal</keyword>
<dbReference type="AlphaFoldDB" id="A0AAJ6BG85"/>
<evidence type="ECO:0000256" key="1">
    <source>
        <dbReference type="SAM" id="SignalP"/>
    </source>
</evidence>
<dbReference type="Gene3D" id="2.60.40.2340">
    <property type="match status" value="1"/>
</dbReference>
<proteinExistence type="predicted"/>
<dbReference type="Proteomes" id="UP001220610">
    <property type="component" value="Chromosome"/>
</dbReference>
<feature type="signal peptide" evidence="1">
    <location>
        <begin position="1"/>
        <end position="22"/>
    </location>
</feature>
<sequence>MTVRLQQWTHSVLAGLLLVAFASCTKTDTKDAPNRITAFIIPNVPEGKEPIQSVIDDNSNTIRVYLPFHYLMPVISPVITSSEGATVKASEEGSAINVFELYKSGKTLTYTVSPAEGPERTYTVIIDAQQPDLVLNELSPDAANPTVYTMDYVNTTNVGVGFGVGGFNIVPSADLNELLLIDQATKKEYNMADASLGINENPTAGYNVSVYISKFDYNTTNETTMAKSLPEDALYTVKLTSYQKQATLKNPIRIVKKRS</sequence>
<accession>A0AAJ6BG85</accession>
<name>A0AAJ6BG85_9BACT</name>
<dbReference type="EMBL" id="CP119311">
    <property type="protein sequence ID" value="WEK33846.1"/>
    <property type="molecule type" value="Genomic_DNA"/>
</dbReference>